<dbReference type="SUPFAM" id="SSF55874">
    <property type="entry name" value="ATPase domain of HSP90 chaperone/DNA topoisomerase II/histidine kinase"/>
    <property type="match status" value="1"/>
</dbReference>
<keyword evidence="6 10" id="KW-0418">Kinase</keyword>
<keyword evidence="7 8" id="KW-1133">Transmembrane helix</keyword>
<dbReference type="PANTHER" id="PTHR45436">
    <property type="entry name" value="SENSOR HISTIDINE KINASE YKOH"/>
    <property type="match status" value="1"/>
</dbReference>
<protein>
    <recommendedName>
        <fullName evidence="2">histidine kinase</fullName>
        <ecNumber evidence="2">2.7.13.3</ecNumber>
    </recommendedName>
</protein>
<dbReference type="STRING" id="563176.SAMN04488090_3246"/>
<evidence type="ECO:0000313" key="11">
    <source>
        <dbReference type="Proteomes" id="UP000198901"/>
    </source>
</evidence>
<dbReference type="OrthoDB" id="1522504at2"/>
<comment type="catalytic activity">
    <reaction evidence="1">
        <text>ATP + protein L-histidine = ADP + protein N-phospho-L-histidine.</text>
        <dbReference type="EC" id="2.7.13.3"/>
    </reaction>
</comment>
<proteinExistence type="predicted"/>
<organism evidence="10 11">
    <name type="scientific">Siphonobacter aquaeclarae</name>
    <dbReference type="NCBI Taxonomy" id="563176"/>
    <lineage>
        <taxon>Bacteria</taxon>
        <taxon>Pseudomonadati</taxon>
        <taxon>Bacteroidota</taxon>
        <taxon>Cytophagia</taxon>
        <taxon>Cytophagales</taxon>
        <taxon>Cytophagaceae</taxon>
        <taxon>Siphonobacter</taxon>
    </lineage>
</organism>
<evidence type="ECO:0000313" key="10">
    <source>
        <dbReference type="EMBL" id="SDM37334.1"/>
    </source>
</evidence>
<evidence type="ECO:0000256" key="5">
    <source>
        <dbReference type="ARBA" id="ARBA00022692"/>
    </source>
</evidence>
<dbReference type="SMART" id="SM00387">
    <property type="entry name" value="HATPase_c"/>
    <property type="match status" value="1"/>
</dbReference>
<accession>A0A1G9SPN5</accession>
<evidence type="ECO:0000256" key="8">
    <source>
        <dbReference type="SAM" id="Phobius"/>
    </source>
</evidence>
<sequence>MRLLEKTNRIYLAFSLSLYIVTAIAFYGIIKWLIYEEVESRLLVEKRDFLVYVHHYTWKDNSYFVENKIEVEPGTQPKDFREHFKDTLIQDRYTKEWIPFRQLTFYTPIQQETKRVAIRKSLIQSYRLIEVITLTMATVLGLLLIGTFWFQDRLSGRLWQPFYETLARIKRFDLSSGKALHLEKPEIIEFRELNEVLQKMAEQLLHDYTTLKEFTENASHELQTPLALINAKVEQLIQSEQLTEDQTRWIQTIYDASRRMSRLNQGLLLLAKIENRQFTSPQEIDLSRELHEKFADMEELFTHKGIRIEQETASPFVVSLPAILADSLLGNLVSNALKHNMPGGYIRVESSADELLIRNSGPTLNNEPDVLFSRFKKEETGSDSAGLGLAIVKQICDSYGLAIRYTENKGEHTFRLARKEA</sequence>
<evidence type="ECO:0000259" key="9">
    <source>
        <dbReference type="PROSITE" id="PS50109"/>
    </source>
</evidence>
<feature type="domain" description="Histidine kinase" evidence="9">
    <location>
        <begin position="217"/>
        <end position="421"/>
    </location>
</feature>
<keyword evidence="4" id="KW-0808">Transferase</keyword>
<dbReference type="GO" id="GO:0005886">
    <property type="term" value="C:plasma membrane"/>
    <property type="evidence" value="ECO:0007669"/>
    <property type="project" value="TreeGrafter"/>
</dbReference>
<dbReference type="InterPro" id="IPR036097">
    <property type="entry name" value="HisK_dim/P_sf"/>
</dbReference>
<dbReference type="InterPro" id="IPR005467">
    <property type="entry name" value="His_kinase_dom"/>
</dbReference>
<dbReference type="AlphaFoldDB" id="A0A1G9SPN5"/>
<dbReference type="EC" id="2.7.13.3" evidence="2"/>
<dbReference type="PROSITE" id="PS50109">
    <property type="entry name" value="HIS_KIN"/>
    <property type="match status" value="1"/>
</dbReference>
<dbReference type="InterPro" id="IPR003594">
    <property type="entry name" value="HATPase_dom"/>
</dbReference>
<dbReference type="InterPro" id="IPR036890">
    <property type="entry name" value="HATPase_C_sf"/>
</dbReference>
<dbReference type="GO" id="GO:0000155">
    <property type="term" value="F:phosphorelay sensor kinase activity"/>
    <property type="evidence" value="ECO:0007669"/>
    <property type="project" value="InterPro"/>
</dbReference>
<dbReference type="InterPro" id="IPR050428">
    <property type="entry name" value="TCS_sensor_his_kinase"/>
</dbReference>
<evidence type="ECO:0000256" key="4">
    <source>
        <dbReference type="ARBA" id="ARBA00022679"/>
    </source>
</evidence>
<keyword evidence="5 8" id="KW-0812">Transmembrane</keyword>
<dbReference type="PANTHER" id="PTHR45436:SF5">
    <property type="entry name" value="SENSOR HISTIDINE KINASE TRCS"/>
    <property type="match status" value="1"/>
</dbReference>
<dbReference type="Gene3D" id="3.30.565.10">
    <property type="entry name" value="Histidine kinase-like ATPase, C-terminal domain"/>
    <property type="match status" value="1"/>
</dbReference>
<dbReference type="InterPro" id="IPR003661">
    <property type="entry name" value="HisK_dim/P_dom"/>
</dbReference>
<dbReference type="EMBL" id="FNGS01000006">
    <property type="protein sequence ID" value="SDM37334.1"/>
    <property type="molecule type" value="Genomic_DNA"/>
</dbReference>
<dbReference type="Gene3D" id="1.10.287.130">
    <property type="match status" value="1"/>
</dbReference>
<dbReference type="Proteomes" id="UP000198901">
    <property type="component" value="Unassembled WGS sequence"/>
</dbReference>
<dbReference type="CDD" id="cd00082">
    <property type="entry name" value="HisKA"/>
    <property type="match status" value="1"/>
</dbReference>
<keyword evidence="8" id="KW-0472">Membrane</keyword>
<dbReference type="SUPFAM" id="SSF47384">
    <property type="entry name" value="Homodimeric domain of signal transducing histidine kinase"/>
    <property type="match status" value="1"/>
</dbReference>
<dbReference type="Pfam" id="PF00512">
    <property type="entry name" value="HisKA"/>
    <property type="match status" value="1"/>
</dbReference>
<keyword evidence="3" id="KW-0597">Phosphoprotein</keyword>
<feature type="transmembrane region" description="Helical" evidence="8">
    <location>
        <begin position="128"/>
        <end position="150"/>
    </location>
</feature>
<dbReference type="Pfam" id="PF02518">
    <property type="entry name" value="HATPase_c"/>
    <property type="match status" value="1"/>
</dbReference>
<dbReference type="SMART" id="SM00388">
    <property type="entry name" value="HisKA"/>
    <property type="match status" value="1"/>
</dbReference>
<reference evidence="10 11" key="1">
    <citation type="submission" date="2016-10" db="EMBL/GenBank/DDBJ databases">
        <authorList>
            <person name="de Groot N.N."/>
        </authorList>
    </citation>
    <scope>NUCLEOTIDE SEQUENCE [LARGE SCALE GENOMIC DNA]</scope>
    <source>
        <strain evidence="10 11">DSM 21668</strain>
    </source>
</reference>
<evidence type="ECO:0000256" key="1">
    <source>
        <dbReference type="ARBA" id="ARBA00000085"/>
    </source>
</evidence>
<dbReference type="RefSeq" id="WP_093204468.1">
    <property type="nucleotide sequence ID" value="NZ_FNGS01000006.1"/>
</dbReference>
<name>A0A1G9SPN5_9BACT</name>
<feature type="transmembrane region" description="Helical" evidence="8">
    <location>
        <begin position="12"/>
        <end position="34"/>
    </location>
</feature>
<evidence type="ECO:0000256" key="6">
    <source>
        <dbReference type="ARBA" id="ARBA00022777"/>
    </source>
</evidence>
<evidence type="ECO:0000256" key="7">
    <source>
        <dbReference type="ARBA" id="ARBA00022989"/>
    </source>
</evidence>
<keyword evidence="11" id="KW-1185">Reference proteome</keyword>
<evidence type="ECO:0000256" key="2">
    <source>
        <dbReference type="ARBA" id="ARBA00012438"/>
    </source>
</evidence>
<evidence type="ECO:0000256" key="3">
    <source>
        <dbReference type="ARBA" id="ARBA00022553"/>
    </source>
</evidence>
<gene>
    <name evidence="10" type="ORF">SAMN04488090_3246</name>
</gene>